<feature type="compositionally biased region" description="Low complexity" evidence="1">
    <location>
        <begin position="39"/>
        <end position="57"/>
    </location>
</feature>
<evidence type="ECO:0000313" key="2">
    <source>
        <dbReference type="EMBL" id="RRT64560.1"/>
    </source>
</evidence>
<reference evidence="2 3" key="1">
    <citation type="journal article" date="2014" name="Agronomy (Basel)">
        <title>A Draft Genome Sequence for Ensete ventricosum, the Drought-Tolerant Tree Against Hunger.</title>
        <authorList>
            <person name="Harrison J."/>
            <person name="Moore K.A."/>
            <person name="Paszkiewicz K."/>
            <person name="Jones T."/>
            <person name="Grant M."/>
            <person name="Ambacheew D."/>
            <person name="Muzemil S."/>
            <person name="Studholme D.J."/>
        </authorList>
    </citation>
    <scope>NUCLEOTIDE SEQUENCE [LARGE SCALE GENOMIC DNA]</scope>
</reference>
<protein>
    <submittedName>
        <fullName evidence="2">Uncharacterized protein</fullName>
    </submittedName>
</protein>
<proteinExistence type="predicted"/>
<comment type="caution">
    <text evidence="2">The sequence shown here is derived from an EMBL/GenBank/DDBJ whole genome shotgun (WGS) entry which is preliminary data.</text>
</comment>
<feature type="region of interest" description="Disordered" evidence="1">
    <location>
        <begin position="28"/>
        <end position="57"/>
    </location>
</feature>
<accession>A0A426ZKS5</accession>
<organism evidence="2 3">
    <name type="scientific">Ensete ventricosum</name>
    <name type="common">Abyssinian banana</name>
    <name type="synonym">Musa ensete</name>
    <dbReference type="NCBI Taxonomy" id="4639"/>
    <lineage>
        <taxon>Eukaryota</taxon>
        <taxon>Viridiplantae</taxon>
        <taxon>Streptophyta</taxon>
        <taxon>Embryophyta</taxon>
        <taxon>Tracheophyta</taxon>
        <taxon>Spermatophyta</taxon>
        <taxon>Magnoliopsida</taxon>
        <taxon>Liliopsida</taxon>
        <taxon>Zingiberales</taxon>
        <taxon>Musaceae</taxon>
        <taxon>Ensete</taxon>
    </lineage>
</organism>
<gene>
    <name evidence="2" type="ORF">B296_00020403</name>
</gene>
<sequence>MTSAYRLSRFDRVQDFRPDDRVLPWAPCSKDHLRHPPQGVGAPNAASAATADARGGARSTLIASRGSVAAHAHGTHKSSATSSSPVVGLYRIRSRILCRIRDRSPRLPSPAPVDGNGQSWARRGWGFDLRST</sequence>
<feature type="region of interest" description="Disordered" evidence="1">
    <location>
        <begin position="103"/>
        <end position="132"/>
    </location>
</feature>
<dbReference type="AlphaFoldDB" id="A0A426ZKS5"/>
<evidence type="ECO:0000313" key="3">
    <source>
        <dbReference type="Proteomes" id="UP000287651"/>
    </source>
</evidence>
<dbReference type="Proteomes" id="UP000287651">
    <property type="component" value="Unassembled WGS sequence"/>
</dbReference>
<dbReference type="EMBL" id="AMZH03006146">
    <property type="protein sequence ID" value="RRT64560.1"/>
    <property type="molecule type" value="Genomic_DNA"/>
</dbReference>
<evidence type="ECO:0000256" key="1">
    <source>
        <dbReference type="SAM" id="MobiDB-lite"/>
    </source>
</evidence>
<name>A0A426ZKS5_ENSVE</name>